<comment type="similarity">
    <text evidence="5 18">Belongs to the CDS family.</text>
</comment>
<evidence type="ECO:0000256" key="7">
    <source>
        <dbReference type="ARBA" id="ARBA00019373"/>
    </source>
</evidence>
<comment type="subcellular location">
    <subcellularLocation>
        <location evidence="2">Cell membrane</location>
        <topology evidence="2">Multi-pass membrane protein</topology>
    </subcellularLocation>
</comment>
<keyword evidence="16" id="KW-0594">Phospholipid biosynthesis</keyword>
<comment type="catalytic activity">
    <reaction evidence="1 18">
        <text>a 1,2-diacyl-sn-glycero-3-phosphate + CTP + H(+) = a CDP-1,2-diacyl-sn-glycerol + diphosphate</text>
        <dbReference type="Rhea" id="RHEA:16229"/>
        <dbReference type="ChEBI" id="CHEBI:15378"/>
        <dbReference type="ChEBI" id="CHEBI:33019"/>
        <dbReference type="ChEBI" id="CHEBI:37563"/>
        <dbReference type="ChEBI" id="CHEBI:58332"/>
        <dbReference type="ChEBI" id="CHEBI:58608"/>
        <dbReference type="EC" id="2.7.7.41"/>
    </reaction>
</comment>
<dbReference type="PANTHER" id="PTHR46382">
    <property type="entry name" value="PHOSPHATIDATE CYTIDYLYLTRANSFERASE"/>
    <property type="match status" value="1"/>
</dbReference>
<comment type="pathway">
    <text evidence="4">Lipid metabolism.</text>
</comment>
<feature type="coiled-coil region" evidence="19">
    <location>
        <begin position="25"/>
        <end position="52"/>
    </location>
</feature>
<name>A0A2L2BPL8_9MICO</name>
<comment type="pathway">
    <text evidence="3 18">Phospholipid metabolism; CDP-diacylglycerol biosynthesis; CDP-diacylglycerol from sn-glycerol 3-phosphate: step 3/3.</text>
</comment>
<protein>
    <recommendedName>
        <fullName evidence="7 18">Phosphatidate cytidylyltransferase</fullName>
        <ecNumber evidence="6 18">2.7.7.41</ecNumber>
    </recommendedName>
</protein>
<feature type="transmembrane region" description="Helical" evidence="21">
    <location>
        <begin position="255"/>
        <end position="277"/>
    </location>
</feature>
<dbReference type="GO" id="GO:0016024">
    <property type="term" value="P:CDP-diacylglycerol biosynthetic process"/>
    <property type="evidence" value="ECO:0007669"/>
    <property type="project" value="UniProtKB-UniPathway"/>
</dbReference>
<evidence type="ECO:0000256" key="19">
    <source>
        <dbReference type="SAM" id="Coils"/>
    </source>
</evidence>
<gene>
    <name evidence="22" type="ORF">C3B54_11609</name>
</gene>
<dbReference type="GO" id="GO:0005886">
    <property type="term" value="C:plasma membrane"/>
    <property type="evidence" value="ECO:0007669"/>
    <property type="project" value="UniProtKB-SubCell"/>
</dbReference>
<dbReference type="Proteomes" id="UP000243077">
    <property type="component" value="Chromosome"/>
</dbReference>
<evidence type="ECO:0000256" key="12">
    <source>
        <dbReference type="ARBA" id="ARBA00022695"/>
    </source>
</evidence>
<keyword evidence="19" id="KW-0175">Coiled coil</keyword>
<evidence type="ECO:0000256" key="18">
    <source>
        <dbReference type="RuleBase" id="RU003938"/>
    </source>
</evidence>
<evidence type="ECO:0000256" key="13">
    <source>
        <dbReference type="ARBA" id="ARBA00022989"/>
    </source>
</evidence>
<organism evidence="22 23">
    <name type="scientific">Pontimonas salivibrio</name>
    <dbReference type="NCBI Taxonomy" id="1159327"/>
    <lineage>
        <taxon>Bacteria</taxon>
        <taxon>Bacillati</taxon>
        <taxon>Actinomycetota</taxon>
        <taxon>Actinomycetes</taxon>
        <taxon>Micrococcales</taxon>
        <taxon>Microbacteriaceae</taxon>
        <taxon>Pontimonas</taxon>
    </lineage>
</organism>
<evidence type="ECO:0000256" key="21">
    <source>
        <dbReference type="SAM" id="Phobius"/>
    </source>
</evidence>
<feature type="transmembrane region" description="Helical" evidence="21">
    <location>
        <begin position="229"/>
        <end position="249"/>
    </location>
</feature>
<dbReference type="Pfam" id="PF01148">
    <property type="entry name" value="CTP_transf_1"/>
    <property type="match status" value="1"/>
</dbReference>
<sequence length="318" mass="33647">MTTESRQDDLPPEKPGERSPLDNVLGGVEAQYHEWEHQVREANERIDQAAGRPLWQAIAVGLALGGVFLVALLVSPLLFGLFAGTLLVFAVVELVGAMRLGGARLSRTLLSLVSLGILAGAYFYGGDGLFTTLFAGIILIASGRTALMVQPRARTGVARDIQQGWFVLMYLPFMGSAAVALRLSDGGAWWIFAIIIIVVSVDTSAYAVGRSLGRHKLAPTISPGKTWEGFAGASVAGAIAGVATGTWMIDVGPWWGLMIGGIVVVTATLGDLLESFIKREVGVKDMSSVLPGHGGVLDRLDSVLPSLAIGYLLYQFLG</sequence>
<dbReference type="AlphaFoldDB" id="A0A2L2BPL8"/>
<dbReference type="EMBL" id="CP026923">
    <property type="protein sequence ID" value="AVG23594.1"/>
    <property type="molecule type" value="Genomic_DNA"/>
</dbReference>
<evidence type="ECO:0000256" key="11">
    <source>
        <dbReference type="ARBA" id="ARBA00022692"/>
    </source>
</evidence>
<keyword evidence="15 21" id="KW-0472">Membrane</keyword>
<evidence type="ECO:0000256" key="4">
    <source>
        <dbReference type="ARBA" id="ARBA00005189"/>
    </source>
</evidence>
<dbReference type="RefSeq" id="WP_104913180.1">
    <property type="nucleotide sequence ID" value="NZ_CP026923.1"/>
</dbReference>
<evidence type="ECO:0000256" key="5">
    <source>
        <dbReference type="ARBA" id="ARBA00010185"/>
    </source>
</evidence>
<evidence type="ECO:0000256" key="9">
    <source>
        <dbReference type="ARBA" id="ARBA00022516"/>
    </source>
</evidence>
<keyword evidence="9" id="KW-0444">Lipid biosynthesis</keyword>
<evidence type="ECO:0000256" key="8">
    <source>
        <dbReference type="ARBA" id="ARBA00022475"/>
    </source>
</evidence>
<evidence type="ECO:0000313" key="22">
    <source>
        <dbReference type="EMBL" id="AVG23594.1"/>
    </source>
</evidence>
<keyword evidence="8" id="KW-1003">Cell membrane</keyword>
<evidence type="ECO:0000256" key="2">
    <source>
        <dbReference type="ARBA" id="ARBA00004651"/>
    </source>
</evidence>
<evidence type="ECO:0000256" key="20">
    <source>
        <dbReference type="SAM" id="MobiDB-lite"/>
    </source>
</evidence>
<keyword evidence="12 18" id="KW-0548">Nucleotidyltransferase</keyword>
<feature type="transmembrane region" description="Helical" evidence="21">
    <location>
        <begin position="105"/>
        <end position="124"/>
    </location>
</feature>
<evidence type="ECO:0000256" key="17">
    <source>
        <dbReference type="ARBA" id="ARBA00023264"/>
    </source>
</evidence>
<dbReference type="GO" id="GO:0004605">
    <property type="term" value="F:phosphatidate cytidylyltransferase activity"/>
    <property type="evidence" value="ECO:0007669"/>
    <property type="project" value="UniProtKB-EC"/>
</dbReference>
<keyword evidence="17" id="KW-1208">Phospholipid metabolism</keyword>
<feature type="transmembrane region" description="Helical" evidence="21">
    <location>
        <begin position="187"/>
        <end position="208"/>
    </location>
</feature>
<dbReference type="KEGG" id="psai:C3B54_11609"/>
<evidence type="ECO:0000256" key="15">
    <source>
        <dbReference type="ARBA" id="ARBA00023136"/>
    </source>
</evidence>
<reference evidence="22 23" key="1">
    <citation type="submission" date="2018-02" db="EMBL/GenBank/DDBJ databases">
        <title>Complete genome of the streamlined marine actinobacterium Pontimonas salivibrio CL-TW6 adapted to coastal planktonic lifestype.</title>
        <authorList>
            <person name="Cho B.C."/>
            <person name="Hardies S.C."/>
            <person name="Jang G.I."/>
            <person name="Hwang C.Y."/>
        </authorList>
    </citation>
    <scope>NUCLEOTIDE SEQUENCE [LARGE SCALE GENOMIC DNA]</scope>
    <source>
        <strain evidence="22 23">CL-TW6</strain>
    </source>
</reference>
<evidence type="ECO:0000256" key="14">
    <source>
        <dbReference type="ARBA" id="ARBA00023098"/>
    </source>
</evidence>
<feature type="region of interest" description="Disordered" evidence="20">
    <location>
        <begin position="1"/>
        <end position="21"/>
    </location>
</feature>
<dbReference type="EC" id="2.7.7.41" evidence="6 18"/>
<dbReference type="UniPathway" id="UPA00557">
    <property type="reaction ID" value="UER00614"/>
</dbReference>
<evidence type="ECO:0000256" key="1">
    <source>
        <dbReference type="ARBA" id="ARBA00001698"/>
    </source>
</evidence>
<evidence type="ECO:0000256" key="6">
    <source>
        <dbReference type="ARBA" id="ARBA00012487"/>
    </source>
</evidence>
<accession>A0A2L2BPL8</accession>
<keyword evidence="11 18" id="KW-0812">Transmembrane</keyword>
<evidence type="ECO:0000256" key="3">
    <source>
        <dbReference type="ARBA" id="ARBA00005119"/>
    </source>
</evidence>
<evidence type="ECO:0000256" key="16">
    <source>
        <dbReference type="ARBA" id="ARBA00023209"/>
    </source>
</evidence>
<evidence type="ECO:0000313" key="23">
    <source>
        <dbReference type="Proteomes" id="UP000243077"/>
    </source>
</evidence>
<evidence type="ECO:0000256" key="10">
    <source>
        <dbReference type="ARBA" id="ARBA00022679"/>
    </source>
</evidence>
<keyword evidence="13 21" id="KW-1133">Transmembrane helix</keyword>
<feature type="transmembrane region" description="Helical" evidence="21">
    <location>
        <begin position="161"/>
        <end position="181"/>
    </location>
</feature>
<dbReference type="PANTHER" id="PTHR46382:SF1">
    <property type="entry name" value="PHOSPHATIDATE CYTIDYLYLTRANSFERASE"/>
    <property type="match status" value="1"/>
</dbReference>
<feature type="compositionally biased region" description="Basic and acidic residues" evidence="20">
    <location>
        <begin position="1"/>
        <end position="20"/>
    </location>
</feature>
<dbReference type="InterPro" id="IPR000374">
    <property type="entry name" value="PC_trans"/>
</dbReference>
<keyword evidence="23" id="KW-1185">Reference proteome</keyword>
<dbReference type="OrthoDB" id="9799199at2"/>
<dbReference type="PROSITE" id="PS01315">
    <property type="entry name" value="CDS"/>
    <property type="match status" value="1"/>
</dbReference>
<feature type="transmembrane region" description="Helical" evidence="21">
    <location>
        <begin position="79"/>
        <end position="98"/>
    </location>
</feature>
<keyword evidence="10 18" id="KW-0808">Transferase</keyword>
<feature type="transmembrane region" description="Helical" evidence="21">
    <location>
        <begin position="130"/>
        <end position="149"/>
    </location>
</feature>
<feature type="transmembrane region" description="Helical" evidence="21">
    <location>
        <begin position="54"/>
        <end position="73"/>
    </location>
</feature>
<keyword evidence="14" id="KW-0443">Lipid metabolism</keyword>
<proteinExistence type="inferred from homology"/>